<keyword evidence="3" id="KW-1185">Reference proteome</keyword>
<proteinExistence type="predicted"/>
<sequence length="589" mass="64343">MFLNFIGLTLFFGIGILLANGISFMVTKGKNVKRMIVLLVIELLLLGSFLFIALPSKTLSTILWINLIGAVVASSLLLASRSLSQASNKILHKGHKTTVVNGVNDWSGRVLGISIAAMVLLFIVSSVTKVTAIDDVYQTIPLKTEEKAEVLTSTKETPIAIAPKTAKRKILQKFSVIPNSNMFTLDGITAQVVNGEYVYVATVEFNGFFKWSKLGAVPGYFIISATDINAQPTFVEKPIIYTPSAYFGKDAARKIYAAYPDYAATGKINLEIDEEGNPFYIQTLYKEYGVSGRMNYNEFKTAVLNATTGEVKVYDSKDAPKFVDAPITSSAANSINEYFGRYSQGWWNQTMFGAKKDVKIPTENGIYASGQITPMMNKEGSQLLYFTDFTSGDEDQDSALGYSLINARTGQVTYYRDTKVGIMDSDGAISIAAKIYPEKKWKASMPVLYNIDGVPTWIVSLMDSKGIFKKYVYVNAVDNDIVVDADAAQNALDAYRIELATKGSNNTSSEAANLKEIKGSVSRVTIVASEAQTVVSFLLENDKTIYSVTTNNSPMALFLKEGDIVKFKAAVTADAKAASIENLVIEGLE</sequence>
<dbReference type="GO" id="GO:0003677">
    <property type="term" value="F:DNA binding"/>
    <property type="evidence" value="ECO:0007669"/>
    <property type="project" value="UniProtKB-KW"/>
</dbReference>
<feature type="transmembrane region" description="Helical" evidence="1">
    <location>
        <begin position="36"/>
        <end position="55"/>
    </location>
</feature>
<keyword evidence="1" id="KW-1133">Transmembrane helix</keyword>
<dbReference type="Proteomes" id="UP000067523">
    <property type="component" value="Chromosome"/>
</dbReference>
<keyword evidence="1" id="KW-0472">Membrane</keyword>
<accession>A0A0U2XDP8</accession>
<name>A0A0U2XDP8_9ENTE</name>
<keyword evidence="1" id="KW-0812">Transmembrane</keyword>
<keyword evidence="2" id="KW-0238">DNA-binding</keyword>
<evidence type="ECO:0000256" key="1">
    <source>
        <dbReference type="SAM" id="Phobius"/>
    </source>
</evidence>
<dbReference type="RefSeq" id="WP_208930138.1">
    <property type="nucleotide sequence ID" value="NZ_CP013655.1"/>
</dbReference>
<protein>
    <submittedName>
        <fullName evidence="2">DNA-binding protein</fullName>
    </submittedName>
</protein>
<gene>
    <name evidence="2" type="ORF">ATZ35_07080</name>
</gene>
<evidence type="ECO:0000313" key="3">
    <source>
        <dbReference type="Proteomes" id="UP000067523"/>
    </source>
</evidence>
<dbReference type="EMBL" id="CP013655">
    <property type="protein sequence ID" value="ALS36929.1"/>
    <property type="molecule type" value="Genomic_DNA"/>
</dbReference>
<organism evidence="2 3">
    <name type="scientific">Enterococcus rotai</name>
    <dbReference type="NCBI Taxonomy" id="118060"/>
    <lineage>
        <taxon>Bacteria</taxon>
        <taxon>Bacillati</taxon>
        <taxon>Bacillota</taxon>
        <taxon>Bacilli</taxon>
        <taxon>Lactobacillales</taxon>
        <taxon>Enterococcaceae</taxon>
        <taxon>Enterococcus</taxon>
    </lineage>
</organism>
<dbReference type="KEGG" id="erx:ATZ35_07080"/>
<dbReference type="AlphaFoldDB" id="A0A0U2XDP8"/>
<feature type="transmembrane region" description="Helical" evidence="1">
    <location>
        <begin position="61"/>
        <end position="79"/>
    </location>
</feature>
<evidence type="ECO:0000313" key="2">
    <source>
        <dbReference type="EMBL" id="ALS36929.1"/>
    </source>
</evidence>
<reference evidence="3" key="1">
    <citation type="submission" date="2015-12" db="EMBL/GenBank/DDBJ databases">
        <authorList>
            <person name="Lauer A."/>
            <person name="Humrighouse B."/>
            <person name="Loparev V."/>
            <person name="Shewmaker P.L."/>
            <person name="Whitney A.M."/>
            <person name="McLaughlin R.W."/>
        </authorList>
    </citation>
    <scope>NUCLEOTIDE SEQUENCE [LARGE SCALE GENOMIC DNA]</scope>
    <source>
        <strain evidence="3">LMG 26678</strain>
    </source>
</reference>
<feature type="transmembrane region" description="Helical" evidence="1">
    <location>
        <begin position="6"/>
        <end position="24"/>
    </location>
</feature>
<feature type="transmembrane region" description="Helical" evidence="1">
    <location>
        <begin position="110"/>
        <end position="128"/>
    </location>
</feature>